<dbReference type="Proteomes" id="UP000070133">
    <property type="component" value="Unassembled WGS sequence"/>
</dbReference>
<reference evidence="1 2" key="1">
    <citation type="submission" date="2015-07" db="EMBL/GenBank/DDBJ databases">
        <title>Comparative genomics of the Sigatoka disease complex on banana suggests a link between parallel evolutionary changes in Pseudocercospora fijiensis and Pseudocercospora eumusae and increased virulence on the banana host.</title>
        <authorList>
            <person name="Chang T.-C."/>
            <person name="Salvucci A."/>
            <person name="Crous P.W."/>
            <person name="Stergiopoulos I."/>
        </authorList>
    </citation>
    <scope>NUCLEOTIDE SEQUENCE [LARGE SCALE GENOMIC DNA]</scope>
    <source>
        <strain evidence="1 2">CBS 114824</strain>
    </source>
</reference>
<evidence type="ECO:0000313" key="2">
    <source>
        <dbReference type="Proteomes" id="UP000070133"/>
    </source>
</evidence>
<sequence length="108" mass="12414">MGASQAQNSTVNEYSPTPLLKRRKKYSNIACLDARHPRFRWLARCRLRLHSEEQFEQIDDERDWSPNRASNRVLSSRLAIAVGRSVSTNVHTHSECRLLSTPTPDAPR</sequence>
<protein>
    <submittedName>
        <fullName evidence="1">Uncharacterized protein</fullName>
    </submittedName>
</protein>
<comment type="caution">
    <text evidence="1">The sequence shown here is derived from an EMBL/GenBank/DDBJ whole genome shotgun (WGS) entry which is preliminary data.</text>
</comment>
<proteinExistence type="predicted"/>
<accession>A0A139HYY7</accession>
<name>A0A139HYY7_9PEZI</name>
<dbReference type="AlphaFoldDB" id="A0A139HYY7"/>
<evidence type="ECO:0000313" key="1">
    <source>
        <dbReference type="EMBL" id="KXT07676.1"/>
    </source>
</evidence>
<organism evidence="1 2">
    <name type="scientific">Pseudocercospora eumusae</name>
    <dbReference type="NCBI Taxonomy" id="321146"/>
    <lineage>
        <taxon>Eukaryota</taxon>
        <taxon>Fungi</taxon>
        <taxon>Dikarya</taxon>
        <taxon>Ascomycota</taxon>
        <taxon>Pezizomycotina</taxon>
        <taxon>Dothideomycetes</taxon>
        <taxon>Dothideomycetidae</taxon>
        <taxon>Mycosphaerellales</taxon>
        <taxon>Mycosphaerellaceae</taxon>
        <taxon>Pseudocercospora</taxon>
    </lineage>
</organism>
<keyword evidence="2" id="KW-1185">Reference proteome</keyword>
<dbReference type="EMBL" id="LFZN01000001">
    <property type="protein sequence ID" value="KXT07676.1"/>
    <property type="molecule type" value="Genomic_DNA"/>
</dbReference>
<gene>
    <name evidence="1" type="ORF">AC578_10201</name>
</gene>